<evidence type="ECO:0000313" key="3">
    <source>
        <dbReference type="Proteomes" id="UP000095042"/>
    </source>
</evidence>
<keyword evidence="3" id="KW-1185">Reference proteome</keyword>
<keyword evidence="1" id="KW-1133">Transmembrane helix</keyword>
<proteinExistence type="predicted"/>
<protein>
    <submittedName>
        <fullName evidence="2">Uncharacterized protein</fullName>
    </submittedName>
</protein>
<evidence type="ECO:0000256" key="1">
    <source>
        <dbReference type="SAM" id="Phobius"/>
    </source>
</evidence>
<reference evidence="2 3" key="1">
    <citation type="journal article" date="2016" name="Environ. Microbiol.">
        <title>New Methyloceanibacter diversity from North Sea sediments includes methanotroph containing solely the soluble methane monooxygenase.</title>
        <authorList>
            <person name="Vekeman B."/>
            <person name="Kerckhof F.M."/>
            <person name="Cremers G."/>
            <person name="de Vos P."/>
            <person name="Vandamme P."/>
            <person name="Boon N."/>
            <person name="Op den Camp H.J."/>
            <person name="Heylen K."/>
        </authorList>
    </citation>
    <scope>NUCLEOTIDE SEQUENCE [LARGE SCALE GENOMIC DNA]</scope>
    <source>
        <strain evidence="2 3">R-67177</strain>
    </source>
</reference>
<organism evidence="2 3">
    <name type="scientific">Methyloceanibacter marginalis</name>
    <dbReference type="NCBI Taxonomy" id="1774971"/>
    <lineage>
        <taxon>Bacteria</taxon>
        <taxon>Pseudomonadati</taxon>
        <taxon>Pseudomonadota</taxon>
        <taxon>Alphaproteobacteria</taxon>
        <taxon>Hyphomicrobiales</taxon>
        <taxon>Hyphomicrobiaceae</taxon>
        <taxon>Methyloceanibacter</taxon>
    </lineage>
</organism>
<dbReference type="Proteomes" id="UP000095042">
    <property type="component" value="Unassembled WGS sequence"/>
</dbReference>
<sequence>MLAAEQLRRGRWWFYSIVFVALLLGFTFSVAQYLIHEDTTAALHSAIGTLPEVYDDVAEPD</sequence>
<name>A0A1E3WB18_9HYPH</name>
<dbReference type="EMBL" id="LPWD01000196">
    <property type="protein sequence ID" value="ODS02930.1"/>
    <property type="molecule type" value="Genomic_DNA"/>
</dbReference>
<accession>A0A1E3WB18</accession>
<keyword evidence="1" id="KW-0472">Membrane</keyword>
<keyword evidence="1" id="KW-0812">Transmembrane</keyword>
<comment type="caution">
    <text evidence="2">The sequence shown here is derived from an EMBL/GenBank/DDBJ whole genome shotgun (WGS) entry which is preliminary data.</text>
</comment>
<gene>
    <name evidence="2" type="ORF">AUC71_12560</name>
</gene>
<feature type="transmembrane region" description="Helical" evidence="1">
    <location>
        <begin position="12"/>
        <end position="35"/>
    </location>
</feature>
<dbReference type="AlphaFoldDB" id="A0A1E3WB18"/>
<evidence type="ECO:0000313" key="2">
    <source>
        <dbReference type="EMBL" id="ODS02930.1"/>
    </source>
</evidence>